<organism evidence="2">
    <name type="scientific">marine metagenome</name>
    <dbReference type="NCBI Taxonomy" id="408172"/>
    <lineage>
        <taxon>unclassified sequences</taxon>
        <taxon>metagenomes</taxon>
        <taxon>ecological metagenomes</taxon>
    </lineage>
</organism>
<feature type="non-terminal residue" evidence="2">
    <location>
        <position position="295"/>
    </location>
</feature>
<evidence type="ECO:0000256" key="1">
    <source>
        <dbReference type="SAM" id="MobiDB-lite"/>
    </source>
</evidence>
<protein>
    <submittedName>
        <fullName evidence="2">Uncharacterized protein</fullName>
    </submittedName>
</protein>
<gene>
    <name evidence="2" type="ORF">METZ01_LOCUS382717</name>
</gene>
<sequence length="295" mass="32947">MVRQVEHNPEQPAAGEALVVTAKITDPEGLAAVSLQYQVVQPGNYIPAFLAHPHNILISQPTRAHEPNPDFEDPANWTTLQMSDDGRDGDETGGDGIYSVLVPGQGNRTLLRYRITASDTADAQVTVPYKDDPSLNFAAFFYNGVPAYTASRTSVHPEGAGHTYSAEEMAALPVYTLITLGTDMTHCVGYSGSFQIPKSNEPARDHFNWEGAFVYDGEVYDHVRYRLRQANDRYGGSGKRSMRIRFPKGNYLKARDNYGKRYPTRWRTLNTGKMFDNKRVGNFGVTESMNSRLWN</sequence>
<feature type="region of interest" description="Disordered" evidence="1">
    <location>
        <begin position="64"/>
        <end position="96"/>
    </location>
</feature>
<reference evidence="2" key="1">
    <citation type="submission" date="2018-05" db="EMBL/GenBank/DDBJ databases">
        <authorList>
            <person name="Lanie J.A."/>
            <person name="Ng W.-L."/>
            <person name="Kazmierczak K.M."/>
            <person name="Andrzejewski T.M."/>
            <person name="Davidsen T.M."/>
            <person name="Wayne K.J."/>
            <person name="Tettelin H."/>
            <person name="Glass J.I."/>
            <person name="Rusch D."/>
            <person name="Podicherti R."/>
            <person name="Tsui H.-C.T."/>
            <person name="Winkler M.E."/>
        </authorList>
    </citation>
    <scope>NUCLEOTIDE SEQUENCE</scope>
</reference>
<name>A0A382U6K0_9ZZZZ</name>
<dbReference type="AlphaFoldDB" id="A0A382U6K0"/>
<proteinExistence type="predicted"/>
<dbReference type="EMBL" id="UINC01141868">
    <property type="protein sequence ID" value="SVD29863.1"/>
    <property type="molecule type" value="Genomic_DNA"/>
</dbReference>
<evidence type="ECO:0000313" key="2">
    <source>
        <dbReference type="EMBL" id="SVD29863.1"/>
    </source>
</evidence>
<dbReference type="NCBIfam" id="NF041940">
    <property type="entry name" value="choice_anch_X"/>
    <property type="match status" value="1"/>
</dbReference>
<accession>A0A382U6K0</accession>